<reference evidence="2" key="1">
    <citation type="journal article" date="2015" name="Genome Announc.">
        <title>Whole-Genome Sequences of 80 Environmental and Clinical Isolates of Burkholderia pseudomallei.</title>
        <authorList>
            <person name="Johnson S.L."/>
            <person name="Baker A.L."/>
            <person name="Chain P.S."/>
            <person name="Currie B.J."/>
            <person name="Daligault H.E."/>
            <person name="Davenport K.W."/>
            <person name="Davis C.B."/>
            <person name="Inglis T.J."/>
            <person name="Kaestli M."/>
            <person name="Koren S."/>
            <person name="Mayo M."/>
            <person name="Merritt A.J."/>
            <person name="Price E.P."/>
            <person name="Sarovich D.S."/>
            <person name="Warner J."/>
            <person name="Rosovitz M.J."/>
        </authorList>
    </citation>
    <scope>NUCLEOTIDE SEQUENCE [LARGE SCALE GENOMIC DNA]</scope>
    <source>
        <strain evidence="2">DSM 2030</strain>
    </source>
</reference>
<dbReference type="AlphaFoldDB" id="A0A097AU19"/>
<proteinExistence type="predicted"/>
<dbReference type="Proteomes" id="UP000029669">
    <property type="component" value="Chromosome"/>
</dbReference>
<dbReference type="PROSITE" id="PS51257">
    <property type="entry name" value="PROKAR_LIPOPROTEIN"/>
    <property type="match status" value="1"/>
</dbReference>
<sequence length="195" mass="21916">MRRVLSFTLTLLLVIFLVAGCGEIKKDTGRTENTVNEAVKSEKVNPQKELTAGTVVSSNNSEIVLESGGEKVKYDFTAEKTVFVEGMPKDIKEGVFVKIIRKDGENYIYVITQGRKEALEDGSTSILGILKEANDNYVVVDINGKEERYTASDKTVMQKFSDSDKVMRYNKDELKKGNWVMVLVDKDNKIIDIVY</sequence>
<keyword evidence="2" id="KW-1185">Reference proteome</keyword>
<dbReference type="KEGG" id="tki:TKV_c21760"/>
<protein>
    <recommendedName>
        <fullName evidence="3">Lipoprotein</fullName>
    </recommendedName>
</protein>
<gene>
    <name evidence="1" type="ORF">TKV_c21760</name>
</gene>
<name>A0A097AU19_THEKI</name>
<accession>A0A097AU19</accession>
<dbReference type="OrthoDB" id="9896336at2"/>
<organism evidence="1 2">
    <name type="scientific">Thermoanaerobacter kivui</name>
    <name type="common">Acetogenium kivui</name>
    <dbReference type="NCBI Taxonomy" id="2325"/>
    <lineage>
        <taxon>Bacteria</taxon>
        <taxon>Bacillati</taxon>
        <taxon>Bacillota</taxon>
        <taxon>Clostridia</taxon>
        <taxon>Thermoanaerobacterales</taxon>
        <taxon>Thermoanaerobacteraceae</taxon>
        <taxon>Thermoanaerobacter</taxon>
    </lineage>
</organism>
<evidence type="ECO:0008006" key="3">
    <source>
        <dbReference type="Google" id="ProtNLM"/>
    </source>
</evidence>
<dbReference type="RefSeq" id="WP_049685904.1">
    <property type="nucleotide sequence ID" value="NZ_CP009170.1"/>
</dbReference>
<evidence type="ECO:0000313" key="2">
    <source>
        <dbReference type="Proteomes" id="UP000029669"/>
    </source>
</evidence>
<evidence type="ECO:0000313" key="1">
    <source>
        <dbReference type="EMBL" id="AIS53308.1"/>
    </source>
</evidence>
<dbReference type="HOGENOM" id="CLU_1395748_0_0_9"/>
<dbReference type="EMBL" id="CP009170">
    <property type="protein sequence ID" value="AIS53308.1"/>
    <property type="molecule type" value="Genomic_DNA"/>
</dbReference>